<keyword evidence="1" id="KW-0812">Transmembrane</keyword>
<keyword evidence="1" id="KW-1133">Transmembrane helix</keyword>
<protein>
    <recommendedName>
        <fullName evidence="3">DUF4013 domain-containing protein</fullName>
    </recommendedName>
</protein>
<accession>F8TTG1</accession>
<proteinExistence type="predicted"/>
<organism evidence="2">
    <name type="scientific">uncultured Acidobacteria bacterium A2</name>
    <dbReference type="NCBI Taxonomy" id="1036852"/>
    <lineage>
        <taxon>Bacteria</taxon>
        <taxon>Pseudomonadati</taxon>
        <taxon>Acidobacteriota</taxon>
        <taxon>environmental samples</taxon>
    </lineage>
</organism>
<dbReference type="AlphaFoldDB" id="F8TTG1"/>
<dbReference type="EMBL" id="JF342589">
    <property type="protein sequence ID" value="AEH26472.1"/>
    <property type="molecule type" value="Genomic_DNA"/>
</dbReference>
<feature type="transmembrane region" description="Helical" evidence="1">
    <location>
        <begin position="53"/>
        <end position="82"/>
    </location>
</feature>
<name>F8TTG1_9BACT</name>
<feature type="transmembrane region" description="Helical" evidence="1">
    <location>
        <begin position="144"/>
        <end position="163"/>
    </location>
</feature>
<feature type="transmembrane region" description="Helical" evidence="1">
    <location>
        <begin position="317"/>
        <end position="338"/>
    </location>
</feature>
<feature type="transmembrane region" description="Helical" evidence="1">
    <location>
        <begin position="213"/>
        <end position="234"/>
    </location>
</feature>
<keyword evidence="1" id="KW-0472">Membrane</keyword>
<evidence type="ECO:0008006" key="3">
    <source>
        <dbReference type="Google" id="ProtNLM"/>
    </source>
</evidence>
<feature type="transmembrane region" description="Helical" evidence="1">
    <location>
        <begin position="358"/>
        <end position="376"/>
    </location>
</feature>
<sequence>MSVSEVSTVELPADNLPAVIPLPEPLAVIPLEEPARPGLIRRAWNGVCSVCEWLFGMVCLIFGLAILAAIPILGFISLGYLLEAGGRIARTGRLRDGFFGMRQAARAGSIVIGSYLMLLPLTLVSSIAFDARLIDATGKVARNWRLALTILTVVMVVHIVATVSRGGKLRHFLWPFNLLWLLRRLWRGGYFAEARDAVWDFAAGMRLPYFFSLGLRGFAGAFVWLAIPISLIAAGRALPLVGFLGAFLLAWVLLYVPFLQMRFAAENRFAALFERRAIRALYQQAPWAFAFALFITLLFAVPVYLLKIEIVPREAAWLPGLFFIVSIFPARILSGWAYARALRHPEPRHWFFRWTGRLWMLPVALMYVVIVFFTQYTSWSGIYSLYEQHAFLLPVPFVGM</sequence>
<evidence type="ECO:0000256" key="1">
    <source>
        <dbReference type="SAM" id="Phobius"/>
    </source>
</evidence>
<feature type="transmembrane region" description="Helical" evidence="1">
    <location>
        <begin position="240"/>
        <end position="259"/>
    </location>
</feature>
<reference evidence="2" key="1">
    <citation type="journal article" date="2011" name="FEMS Microbiol. Ecol.">
        <title>Polyketide synthase pathways identified from a metagenomic library are derived from soil Acidobacteria.</title>
        <authorList>
            <person name="Parsley L.C."/>
            <person name="Linneman J."/>
            <person name="Goode A.M."/>
            <person name="Becklund K."/>
            <person name="George I."/>
            <person name="Goodman R.M."/>
            <person name="Lopanik N.B."/>
            <person name="Liles M.R."/>
        </authorList>
    </citation>
    <scope>NUCLEOTIDE SEQUENCE</scope>
</reference>
<feature type="transmembrane region" description="Helical" evidence="1">
    <location>
        <begin position="285"/>
        <end position="305"/>
    </location>
</feature>
<feature type="transmembrane region" description="Helical" evidence="1">
    <location>
        <begin position="103"/>
        <end position="124"/>
    </location>
</feature>
<evidence type="ECO:0000313" key="2">
    <source>
        <dbReference type="EMBL" id="AEH26472.1"/>
    </source>
</evidence>